<gene>
    <name evidence="1" type="ORF">N24_1910</name>
</gene>
<dbReference type="EMBL" id="AP017369">
    <property type="protein sequence ID" value="BAU96172.1"/>
    <property type="molecule type" value="Genomic_DNA"/>
</dbReference>
<dbReference type="KEGG" id="csur:N24_1910"/>
<accession>A0A161J8G6</accession>
<proteinExistence type="predicted"/>
<dbReference type="AlphaFoldDB" id="A0A161J8G6"/>
<organism evidence="1 2">
    <name type="scientific">Corynebacterium suranareeae</name>
    <dbReference type="NCBI Taxonomy" id="2506452"/>
    <lineage>
        <taxon>Bacteria</taxon>
        <taxon>Bacillati</taxon>
        <taxon>Actinomycetota</taxon>
        <taxon>Actinomycetes</taxon>
        <taxon>Mycobacteriales</taxon>
        <taxon>Corynebacteriaceae</taxon>
        <taxon>Corynebacterium</taxon>
    </lineage>
</organism>
<keyword evidence="2" id="KW-1185">Reference proteome</keyword>
<dbReference type="RefSeq" id="WP_096456478.1">
    <property type="nucleotide sequence ID" value="NZ_AP017369.1"/>
</dbReference>
<reference evidence="1 2" key="1">
    <citation type="submission" date="2016-02" db="EMBL/GenBank/DDBJ databases">
        <title>Corynebacterium glutamicum N24 whole genome sequencing project.</title>
        <authorList>
            <person name="Matsutani M."/>
            <person name="Nangtapong N."/>
            <person name="Yakushi T."/>
            <person name="Matsushita K."/>
        </authorList>
    </citation>
    <scope>NUCLEOTIDE SEQUENCE [LARGE SCALE GENOMIC DNA]</scope>
    <source>
        <strain evidence="1 2">N24</strain>
    </source>
</reference>
<protein>
    <submittedName>
        <fullName evidence="1">Uncharacterized protein</fullName>
    </submittedName>
</protein>
<evidence type="ECO:0000313" key="2">
    <source>
        <dbReference type="Proteomes" id="UP000218244"/>
    </source>
</evidence>
<evidence type="ECO:0000313" key="1">
    <source>
        <dbReference type="EMBL" id="BAU96172.1"/>
    </source>
</evidence>
<sequence>MSRITTAPVHKPYIIASEIKGVSHVHDTFGGKWQATLHTLRAGESWPKPSRFTVPESTSIWFIAVATHPRNPQARKGTLLGRGGLYELKDTDLNFLTERQDLLATSTSRDSEDHRLRFDSRTDAAAFFHANARHINKLFHPALGHARYDRIVM</sequence>
<dbReference type="Proteomes" id="UP000218244">
    <property type="component" value="Chromosome"/>
</dbReference>
<name>A0A161J8G6_9CORY</name>